<dbReference type="FunFam" id="1.10.287.70:FF:000005">
    <property type="entry name" value="potassium voltage-gated channel subfamily G member 1"/>
    <property type="match status" value="1"/>
</dbReference>
<keyword evidence="13" id="KW-0175">Coiled coil</keyword>
<keyword evidence="2" id="KW-0813">Transport</keyword>
<dbReference type="Gene3D" id="1.10.287.70">
    <property type="match status" value="1"/>
</dbReference>
<evidence type="ECO:0000256" key="7">
    <source>
        <dbReference type="ARBA" id="ARBA00022882"/>
    </source>
</evidence>
<dbReference type="GO" id="GO:0051260">
    <property type="term" value="P:protein homooligomerization"/>
    <property type="evidence" value="ECO:0007669"/>
    <property type="project" value="InterPro"/>
</dbReference>
<keyword evidence="10" id="KW-0406">Ion transport</keyword>
<dbReference type="GO" id="GO:0001508">
    <property type="term" value="P:action potential"/>
    <property type="evidence" value="ECO:0007669"/>
    <property type="project" value="TreeGrafter"/>
</dbReference>
<reference evidence="17" key="1">
    <citation type="submission" date="2021-02" db="EMBL/GenBank/DDBJ databases">
        <title>Comparative genomics reveals that relaxation of natural selection precedes convergent phenotypic evolution of cavefish.</title>
        <authorList>
            <person name="Peng Z."/>
        </authorList>
    </citation>
    <scope>NUCLEOTIDE SEQUENCE</scope>
    <source>
        <tissue evidence="17">Muscle</tissue>
    </source>
</reference>
<feature type="domain" description="Potassium channel tetramerisation-type BTB" evidence="16">
    <location>
        <begin position="70"/>
        <end position="158"/>
    </location>
</feature>
<keyword evidence="4" id="KW-0633">Potassium transport</keyword>
<dbReference type="PANTHER" id="PTHR11537">
    <property type="entry name" value="VOLTAGE-GATED POTASSIUM CHANNEL"/>
    <property type="match status" value="1"/>
</dbReference>
<keyword evidence="8" id="KW-0630">Potassium</keyword>
<evidence type="ECO:0000313" key="17">
    <source>
        <dbReference type="EMBL" id="KAI7813133.1"/>
    </source>
</evidence>
<evidence type="ECO:0000256" key="9">
    <source>
        <dbReference type="ARBA" id="ARBA00022989"/>
    </source>
</evidence>
<evidence type="ECO:0000256" key="2">
    <source>
        <dbReference type="ARBA" id="ARBA00022448"/>
    </source>
</evidence>
<feature type="coiled-coil region" evidence="13">
    <location>
        <begin position="160"/>
        <end position="190"/>
    </location>
</feature>
<evidence type="ECO:0000313" key="18">
    <source>
        <dbReference type="Proteomes" id="UP001059041"/>
    </source>
</evidence>
<dbReference type="SUPFAM" id="SSF54695">
    <property type="entry name" value="POZ domain"/>
    <property type="match status" value="1"/>
</dbReference>
<evidence type="ECO:0000256" key="12">
    <source>
        <dbReference type="ARBA" id="ARBA00023303"/>
    </source>
</evidence>
<keyword evidence="11 14" id="KW-0472">Membrane</keyword>
<dbReference type="SUPFAM" id="SSF81324">
    <property type="entry name" value="Voltage-gated potassium channels"/>
    <property type="match status" value="1"/>
</dbReference>
<protein>
    <recommendedName>
        <fullName evidence="19">Potassium voltage-gated channel subfamily V member 2</fullName>
    </recommendedName>
</protein>
<evidence type="ECO:0000256" key="13">
    <source>
        <dbReference type="SAM" id="Coils"/>
    </source>
</evidence>
<dbReference type="InterPro" id="IPR003971">
    <property type="entry name" value="K_chnl_volt-dep_Kv5/Kv9"/>
</dbReference>
<evidence type="ECO:0000259" key="16">
    <source>
        <dbReference type="Pfam" id="PF02214"/>
    </source>
</evidence>
<keyword evidence="18" id="KW-1185">Reference proteome</keyword>
<dbReference type="PRINTS" id="PR01494">
    <property type="entry name" value="KV9CHANNEL"/>
</dbReference>
<dbReference type="InterPro" id="IPR028325">
    <property type="entry name" value="VG_K_chnl"/>
</dbReference>
<evidence type="ECO:0000256" key="10">
    <source>
        <dbReference type="ARBA" id="ARBA00023065"/>
    </source>
</evidence>
<name>A0A9W8CB63_TRIRA</name>
<dbReference type="PANTHER" id="PTHR11537:SF40">
    <property type="entry name" value="POTASSIUM VOLTAGE-GATED CHANNEL SUBFAMILY V MEMBER 2"/>
    <property type="match status" value="1"/>
</dbReference>
<evidence type="ECO:0008006" key="19">
    <source>
        <dbReference type="Google" id="ProtNLM"/>
    </source>
</evidence>
<evidence type="ECO:0000256" key="1">
    <source>
        <dbReference type="ARBA" id="ARBA00004651"/>
    </source>
</evidence>
<dbReference type="GO" id="GO:0005249">
    <property type="term" value="F:voltage-gated potassium channel activity"/>
    <property type="evidence" value="ECO:0007669"/>
    <property type="project" value="InterPro"/>
</dbReference>
<gene>
    <name evidence="17" type="ORF">IRJ41_014412</name>
</gene>
<keyword evidence="3" id="KW-1003">Cell membrane</keyword>
<dbReference type="InterPro" id="IPR027359">
    <property type="entry name" value="Volt_channel_dom_sf"/>
</dbReference>
<keyword evidence="5 14" id="KW-0812">Transmembrane</keyword>
<evidence type="ECO:0000256" key="11">
    <source>
        <dbReference type="ARBA" id="ARBA00023136"/>
    </source>
</evidence>
<evidence type="ECO:0000256" key="5">
    <source>
        <dbReference type="ARBA" id="ARBA00022692"/>
    </source>
</evidence>
<dbReference type="InterPro" id="IPR011333">
    <property type="entry name" value="SKP1/BTB/POZ_sf"/>
</dbReference>
<dbReference type="GO" id="GO:0008076">
    <property type="term" value="C:voltage-gated potassium channel complex"/>
    <property type="evidence" value="ECO:0007669"/>
    <property type="project" value="InterPro"/>
</dbReference>
<evidence type="ECO:0000256" key="3">
    <source>
        <dbReference type="ARBA" id="ARBA00022475"/>
    </source>
</evidence>
<dbReference type="InterPro" id="IPR005821">
    <property type="entry name" value="Ion_trans_dom"/>
</dbReference>
<keyword evidence="12" id="KW-0407">Ion channel</keyword>
<dbReference type="InterPro" id="IPR003131">
    <property type="entry name" value="T1-type_BTB"/>
</dbReference>
<evidence type="ECO:0000256" key="14">
    <source>
        <dbReference type="SAM" id="Phobius"/>
    </source>
</evidence>
<dbReference type="PRINTS" id="PR01491">
    <property type="entry name" value="KVCHANNEL"/>
</dbReference>
<evidence type="ECO:0000256" key="6">
    <source>
        <dbReference type="ARBA" id="ARBA00022826"/>
    </source>
</evidence>
<comment type="caution">
    <text evidence="17">The sequence shown here is derived from an EMBL/GenBank/DDBJ whole genome shotgun (WGS) entry which is preliminary data.</text>
</comment>
<sequence>FRHQKTRRQSLFPNCKLASSESTDDVVPFAKERSLKQWSSLSELQKDIYDIFADDDGEEVVKHSEPNRTLNLNVGGKSYRITYKMAARYPRTRIGLLATSTDLSSKLDLCDDYVVKDNEFFFDRDPDGVLRIKEELCPHNFLQEINYWGVRMKYTQRCCRILLEEKQDELREELKVQEELEAEVKIEENEEAFRGMFSGKRRWALWNLMENPPVFVMVSLVTMTLSTVDEMENMSSVNRFSGKTYAELIETLCVAFFTMGYLLHLASTPDLRRFGKSTLNAMDLVAILLQLLQFVIERCETGGSAKQNSDMETVGQVSKVGQVLRVMRLMRIFRILKLARHSTGMRAFGFPLRQCYQQVGCLFLFIAMGIFTFSAVVYSVEHDVPHTKFTSIPVSWWWASVSISTVGYGDMYPETLLGRIFAFGCISFGIILNGLPISILFNKFSDYYAKLKSHEYTFNMKNRGKVNFFQRAKEKFNCGGVEAVSQSIMTSKVPVNRTLRSFLLSYFNAFPSEMEFLKRKGFRLSLRFDWMYKTAVAF</sequence>
<dbReference type="InterPro" id="IPR003968">
    <property type="entry name" value="K_chnl_volt-dep_Kv"/>
</dbReference>
<dbReference type="PRINTS" id="PR00169">
    <property type="entry name" value="KCHANNEL"/>
</dbReference>
<feature type="transmembrane region" description="Helical" evidence="14">
    <location>
        <begin position="359"/>
        <end position="380"/>
    </location>
</feature>
<evidence type="ECO:0000256" key="4">
    <source>
        <dbReference type="ARBA" id="ARBA00022538"/>
    </source>
</evidence>
<evidence type="ECO:0000256" key="8">
    <source>
        <dbReference type="ARBA" id="ARBA00022958"/>
    </source>
</evidence>
<dbReference type="EMBL" id="JAFHDT010000002">
    <property type="protein sequence ID" value="KAI7813133.1"/>
    <property type="molecule type" value="Genomic_DNA"/>
</dbReference>
<dbReference type="Pfam" id="PF02214">
    <property type="entry name" value="BTB_2"/>
    <property type="match status" value="1"/>
</dbReference>
<proteinExistence type="predicted"/>
<feature type="transmembrane region" description="Helical" evidence="14">
    <location>
        <begin position="245"/>
        <end position="266"/>
    </location>
</feature>
<keyword evidence="9 14" id="KW-1133">Transmembrane helix</keyword>
<dbReference type="Pfam" id="PF00520">
    <property type="entry name" value="Ion_trans"/>
    <property type="match status" value="1"/>
</dbReference>
<keyword evidence="7" id="KW-0851">Voltage-gated channel</keyword>
<comment type="subcellular location">
    <subcellularLocation>
        <location evidence="1">Cell membrane</location>
        <topology evidence="1">Multi-pass membrane protein</topology>
    </subcellularLocation>
</comment>
<dbReference type="Proteomes" id="UP001059041">
    <property type="component" value="Linkage Group LG2"/>
</dbReference>
<organism evidence="17 18">
    <name type="scientific">Triplophysa rosa</name>
    <name type="common">Cave loach</name>
    <dbReference type="NCBI Taxonomy" id="992332"/>
    <lineage>
        <taxon>Eukaryota</taxon>
        <taxon>Metazoa</taxon>
        <taxon>Chordata</taxon>
        <taxon>Craniata</taxon>
        <taxon>Vertebrata</taxon>
        <taxon>Euteleostomi</taxon>
        <taxon>Actinopterygii</taxon>
        <taxon>Neopterygii</taxon>
        <taxon>Teleostei</taxon>
        <taxon>Ostariophysi</taxon>
        <taxon>Cypriniformes</taxon>
        <taxon>Nemacheilidae</taxon>
        <taxon>Triplophysa</taxon>
    </lineage>
</organism>
<dbReference type="AlphaFoldDB" id="A0A9W8CB63"/>
<evidence type="ECO:0000259" key="15">
    <source>
        <dbReference type="Pfam" id="PF00520"/>
    </source>
</evidence>
<feature type="non-terminal residue" evidence="17">
    <location>
        <position position="538"/>
    </location>
</feature>
<feature type="transmembrane region" description="Helical" evidence="14">
    <location>
        <begin position="420"/>
        <end position="441"/>
    </location>
</feature>
<accession>A0A9W8CB63</accession>
<dbReference type="Gene3D" id="1.20.120.350">
    <property type="entry name" value="Voltage-gated potassium channels. Chain C"/>
    <property type="match status" value="1"/>
</dbReference>
<dbReference type="Gene3D" id="3.30.710.10">
    <property type="entry name" value="Potassium Channel Kv1.1, Chain A"/>
    <property type="match status" value="1"/>
</dbReference>
<feature type="transmembrane region" description="Helical" evidence="14">
    <location>
        <begin position="203"/>
        <end position="225"/>
    </location>
</feature>
<keyword evidence="6" id="KW-0631">Potassium channel</keyword>
<feature type="domain" description="Ion transport" evidence="15">
    <location>
        <begin position="214"/>
        <end position="450"/>
    </location>
</feature>